<keyword evidence="1" id="KW-0472">Membrane</keyword>
<keyword evidence="1" id="KW-1133">Transmembrane helix</keyword>
<sequence>MLNLPVETSVKYIHKAFGLFGWFAILVATTYFYVKNGCPHTETVYSSSCSPYTYSAGLVPGTSIPPIYLYKPITLSGNTVACFMDRYIYTFQNYRGPGYSQTFRSELYCNQAYTGNASLVPSSSYEPVFNRTNYAKFAYVNSPKAVAHVMMAVIREPNQTNTASTSDISQAGCHYIQGDHDYDSCGLDYSNKTETTVNITLIMKEYFDGSKALMTVLNTETLFACERCRVQDITFRNFTAYLAGLSTYIGGFTTMFLILIGPCYVTGIIQLLKRGREEEGGEELSRLM</sequence>
<reference evidence="2" key="1">
    <citation type="submission" date="2021-06" db="EMBL/GenBank/DDBJ databases">
        <title>Genome Sequence of Mortierella hyaline Strain SCG-10, a Cold-Adapted, Nitrate-Reducing Fungus Isolated from Soil in Minnesota, USA.</title>
        <authorList>
            <person name="Aldossari N."/>
        </authorList>
    </citation>
    <scope>NUCLEOTIDE SEQUENCE</scope>
    <source>
        <strain evidence="2">SCG-10</strain>
    </source>
</reference>
<protein>
    <submittedName>
        <fullName evidence="2">Uncharacterized protein</fullName>
    </submittedName>
</protein>
<evidence type="ECO:0000256" key="1">
    <source>
        <dbReference type="SAM" id="Phobius"/>
    </source>
</evidence>
<keyword evidence="1" id="KW-0812">Transmembrane</keyword>
<feature type="transmembrane region" description="Helical" evidence="1">
    <location>
        <begin position="238"/>
        <end position="265"/>
    </location>
</feature>
<dbReference type="OrthoDB" id="2402566at2759"/>
<accession>A0A9P8BN06</accession>
<keyword evidence="3" id="KW-1185">Reference proteome</keyword>
<gene>
    <name evidence="2" type="ORF">KI688_007294</name>
</gene>
<evidence type="ECO:0000313" key="3">
    <source>
        <dbReference type="Proteomes" id="UP000707451"/>
    </source>
</evidence>
<comment type="caution">
    <text evidence="2">The sequence shown here is derived from an EMBL/GenBank/DDBJ whole genome shotgun (WGS) entry which is preliminary data.</text>
</comment>
<proteinExistence type="predicted"/>
<dbReference type="AlphaFoldDB" id="A0A9P8BN06"/>
<feature type="transmembrane region" description="Helical" evidence="1">
    <location>
        <begin position="12"/>
        <end position="34"/>
    </location>
</feature>
<dbReference type="Proteomes" id="UP000707451">
    <property type="component" value="Unassembled WGS sequence"/>
</dbReference>
<evidence type="ECO:0000313" key="2">
    <source>
        <dbReference type="EMBL" id="KAG9061316.1"/>
    </source>
</evidence>
<dbReference type="EMBL" id="JAHRHY010000024">
    <property type="protein sequence ID" value="KAG9061316.1"/>
    <property type="molecule type" value="Genomic_DNA"/>
</dbReference>
<name>A0A9P8BN06_9FUNG</name>
<organism evidence="2 3">
    <name type="scientific">Linnemannia hyalina</name>
    <dbReference type="NCBI Taxonomy" id="64524"/>
    <lineage>
        <taxon>Eukaryota</taxon>
        <taxon>Fungi</taxon>
        <taxon>Fungi incertae sedis</taxon>
        <taxon>Mucoromycota</taxon>
        <taxon>Mortierellomycotina</taxon>
        <taxon>Mortierellomycetes</taxon>
        <taxon>Mortierellales</taxon>
        <taxon>Mortierellaceae</taxon>
        <taxon>Linnemannia</taxon>
    </lineage>
</organism>